<keyword evidence="2 6" id="KW-0812">Transmembrane</keyword>
<feature type="transmembrane region" description="Helical" evidence="6">
    <location>
        <begin position="402"/>
        <end position="421"/>
    </location>
</feature>
<feature type="region of interest" description="Disordered" evidence="5">
    <location>
        <begin position="212"/>
        <end position="243"/>
    </location>
</feature>
<evidence type="ECO:0000313" key="9">
    <source>
        <dbReference type="Proteomes" id="UP001499863"/>
    </source>
</evidence>
<evidence type="ECO:0000259" key="7">
    <source>
        <dbReference type="PROSITE" id="PS50850"/>
    </source>
</evidence>
<dbReference type="InterPro" id="IPR011701">
    <property type="entry name" value="MFS"/>
</dbReference>
<name>A0ABP4J6C6_9ACTN</name>
<evidence type="ECO:0000313" key="8">
    <source>
        <dbReference type="EMBL" id="GAA1407263.1"/>
    </source>
</evidence>
<protein>
    <submittedName>
        <fullName evidence="8">MFS transporter</fullName>
    </submittedName>
</protein>
<evidence type="ECO:0000256" key="1">
    <source>
        <dbReference type="ARBA" id="ARBA00004651"/>
    </source>
</evidence>
<feature type="transmembrane region" description="Helical" evidence="6">
    <location>
        <begin position="309"/>
        <end position="333"/>
    </location>
</feature>
<feature type="transmembrane region" description="Helical" evidence="6">
    <location>
        <begin position="280"/>
        <end position="297"/>
    </location>
</feature>
<dbReference type="Gene3D" id="1.20.1250.20">
    <property type="entry name" value="MFS general substrate transporter like domains"/>
    <property type="match status" value="1"/>
</dbReference>
<proteinExistence type="predicted"/>
<dbReference type="Pfam" id="PF07690">
    <property type="entry name" value="MFS_1"/>
    <property type="match status" value="2"/>
</dbReference>
<dbReference type="PANTHER" id="PTHR23534">
    <property type="entry name" value="MFS PERMEASE"/>
    <property type="match status" value="1"/>
</dbReference>
<keyword evidence="9" id="KW-1185">Reference proteome</keyword>
<organism evidence="8 9">
    <name type="scientific">Kitasatospora putterlickiae</name>
    <dbReference type="NCBI Taxonomy" id="221725"/>
    <lineage>
        <taxon>Bacteria</taxon>
        <taxon>Bacillati</taxon>
        <taxon>Actinomycetota</taxon>
        <taxon>Actinomycetes</taxon>
        <taxon>Kitasatosporales</taxon>
        <taxon>Streptomycetaceae</taxon>
        <taxon>Kitasatospora</taxon>
    </lineage>
</organism>
<feature type="compositionally biased region" description="Low complexity" evidence="5">
    <location>
        <begin position="226"/>
        <end position="241"/>
    </location>
</feature>
<dbReference type="PANTHER" id="PTHR23534:SF1">
    <property type="entry name" value="MAJOR FACILITATOR SUPERFAMILY PROTEIN"/>
    <property type="match status" value="1"/>
</dbReference>
<accession>A0ABP4J6C6</accession>
<evidence type="ECO:0000256" key="3">
    <source>
        <dbReference type="ARBA" id="ARBA00022989"/>
    </source>
</evidence>
<dbReference type="Proteomes" id="UP001499863">
    <property type="component" value="Unassembled WGS sequence"/>
</dbReference>
<comment type="subcellular location">
    <subcellularLocation>
        <location evidence="1">Cell membrane</location>
        <topology evidence="1">Multi-pass membrane protein</topology>
    </subcellularLocation>
</comment>
<reference evidence="9" key="1">
    <citation type="journal article" date="2019" name="Int. J. Syst. Evol. Microbiol.">
        <title>The Global Catalogue of Microorganisms (GCM) 10K type strain sequencing project: providing services to taxonomists for standard genome sequencing and annotation.</title>
        <authorList>
            <consortium name="The Broad Institute Genomics Platform"/>
            <consortium name="The Broad Institute Genome Sequencing Center for Infectious Disease"/>
            <person name="Wu L."/>
            <person name="Ma J."/>
        </authorList>
    </citation>
    <scope>NUCLEOTIDE SEQUENCE [LARGE SCALE GENOMIC DNA]</scope>
    <source>
        <strain evidence="9">JCM 12393</strain>
    </source>
</reference>
<dbReference type="InterPro" id="IPR020846">
    <property type="entry name" value="MFS_dom"/>
</dbReference>
<evidence type="ECO:0000256" key="2">
    <source>
        <dbReference type="ARBA" id="ARBA00022692"/>
    </source>
</evidence>
<comment type="caution">
    <text evidence="8">The sequence shown here is derived from an EMBL/GenBank/DDBJ whole genome shotgun (WGS) entry which is preliminary data.</text>
</comment>
<feature type="transmembrane region" description="Helical" evidence="6">
    <location>
        <begin position="23"/>
        <end position="48"/>
    </location>
</feature>
<feature type="transmembrane region" description="Helical" evidence="6">
    <location>
        <begin position="90"/>
        <end position="109"/>
    </location>
</feature>
<dbReference type="EMBL" id="BAAAKJ010000322">
    <property type="protein sequence ID" value="GAA1407263.1"/>
    <property type="molecule type" value="Genomic_DNA"/>
</dbReference>
<feature type="transmembrane region" description="Helical" evidence="6">
    <location>
        <begin position="115"/>
        <end position="133"/>
    </location>
</feature>
<dbReference type="PROSITE" id="PS50850">
    <property type="entry name" value="MFS"/>
    <property type="match status" value="1"/>
</dbReference>
<dbReference type="RefSeq" id="WP_344342051.1">
    <property type="nucleotide sequence ID" value="NZ_BAAAKJ010000322.1"/>
</dbReference>
<evidence type="ECO:0000256" key="6">
    <source>
        <dbReference type="SAM" id="Phobius"/>
    </source>
</evidence>
<keyword evidence="4 6" id="KW-0472">Membrane</keyword>
<feature type="transmembrane region" description="Helical" evidence="6">
    <location>
        <begin position="184"/>
        <end position="205"/>
    </location>
</feature>
<keyword evidence="3 6" id="KW-1133">Transmembrane helix</keyword>
<gene>
    <name evidence="8" type="ORF">GCM10009639_55820</name>
</gene>
<feature type="transmembrane region" description="Helical" evidence="6">
    <location>
        <begin position="153"/>
        <end position="172"/>
    </location>
</feature>
<dbReference type="InterPro" id="IPR036259">
    <property type="entry name" value="MFS_trans_sf"/>
</dbReference>
<dbReference type="SUPFAM" id="SSF103473">
    <property type="entry name" value="MFS general substrate transporter"/>
    <property type="match status" value="1"/>
</dbReference>
<evidence type="ECO:0000256" key="5">
    <source>
        <dbReference type="SAM" id="MobiDB-lite"/>
    </source>
</evidence>
<sequence>MTVSPQVAAAARHPPEHPAQRRVLAVLVVSQLVSGVGLTAGVVVGALIAEEMLGSTGLAGLPTALFTGGSMLGALGIARLCQSWGRRPGLGLGYAVGALGSVGVVVAVVADQVALLLPALLVYGAGTATNLLARYAGADLAAPERRGRAVSRVLLASTFGAVAGPNLVALVGGPAEDWGVPRTAAPFLLAAVGYAVAAVVIGALLRPDPLRSARAATPPPAPAEPAEPAGAAERAGAAGPADRSRAPGVATGLWIMVLAQLPKVALMTMVPVHLAANGHGTGVIGLVVSLHIGAMFLPSPLSGLLVDRWGALPVAAVSGVTLGAAALLAGLAPADSVPVLAAALLLAGVGWNLGLVGGTAVVTAAAPPSRGAATQGLADVGLSVAGCTGGLLSGPVVAAGGYGTLAFGCALVALLVALPAVRAARTARTVPAGKGR</sequence>
<feature type="domain" description="Major facilitator superfamily (MFS) profile" evidence="7">
    <location>
        <begin position="23"/>
        <end position="428"/>
    </location>
</feature>
<feature type="transmembrane region" description="Helical" evidence="6">
    <location>
        <begin position="339"/>
        <end position="365"/>
    </location>
</feature>
<feature type="transmembrane region" description="Helical" evidence="6">
    <location>
        <begin position="60"/>
        <end position="78"/>
    </location>
</feature>
<evidence type="ECO:0000256" key="4">
    <source>
        <dbReference type="ARBA" id="ARBA00023136"/>
    </source>
</evidence>